<dbReference type="Proteomes" id="UP000075187">
    <property type="component" value="Chromosome"/>
</dbReference>
<evidence type="ECO:0008006" key="4">
    <source>
        <dbReference type="Google" id="ProtNLM"/>
    </source>
</evidence>
<accession>A0ABN5FPL4</accession>
<feature type="region of interest" description="Disordered" evidence="1">
    <location>
        <begin position="46"/>
        <end position="68"/>
    </location>
</feature>
<organism evidence="2 3">
    <name type="scientific">Pseudomonas glycinae</name>
    <dbReference type="NCBI Taxonomy" id="1785145"/>
    <lineage>
        <taxon>Bacteria</taxon>
        <taxon>Pseudomonadati</taxon>
        <taxon>Pseudomonadota</taxon>
        <taxon>Gammaproteobacteria</taxon>
        <taxon>Pseudomonadales</taxon>
        <taxon>Pseudomonadaceae</taxon>
        <taxon>Pseudomonas</taxon>
    </lineage>
</organism>
<proteinExistence type="predicted"/>
<protein>
    <recommendedName>
        <fullName evidence="4">Secreted protein</fullName>
    </recommendedName>
</protein>
<evidence type="ECO:0000256" key="1">
    <source>
        <dbReference type="SAM" id="MobiDB-lite"/>
    </source>
</evidence>
<keyword evidence="3" id="KW-1185">Reference proteome</keyword>
<feature type="compositionally biased region" description="Basic and acidic residues" evidence="1">
    <location>
        <begin position="46"/>
        <end position="58"/>
    </location>
</feature>
<name>A0ABN5FPL4_9PSED</name>
<reference evidence="2" key="1">
    <citation type="submission" date="2017-12" db="EMBL/GenBank/DDBJ databases">
        <title>Pseudomonas sp. MS586 complete sequence.</title>
        <authorList>
            <person name="Lu S."/>
            <person name="Deng P."/>
        </authorList>
    </citation>
    <scope>NUCLEOTIDE SEQUENCE</scope>
    <source>
        <strain evidence="2">MS586</strain>
    </source>
</reference>
<evidence type="ECO:0000313" key="2">
    <source>
        <dbReference type="EMBL" id="AUG97587.1"/>
    </source>
</evidence>
<gene>
    <name evidence="2" type="ORF">AWU82_29625</name>
</gene>
<sequence>MKKPANWPVFSCPLFTATTTVIVPTLCVGMPHLDALRPWDAERPRLHSHAERGNDLTRRISGGSGVGW</sequence>
<dbReference type="EMBL" id="CP014205">
    <property type="protein sequence ID" value="AUG97587.1"/>
    <property type="molecule type" value="Genomic_DNA"/>
</dbReference>
<evidence type="ECO:0000313" key="3">
    <source>
        <dbReference type="Proteomes" id="UP000075187"/>
    </source>
</evidence>